<dbReference type="EMBL" id="JAYKXP010000185">
    <property type="protein sequence ID" value="KAK7020625.1"/>
    <property type="molecule type" value="Genomic_DNA"/>
</dbReference>
<reference evidence="2 3" key="1">
    <citation type="submission" date="2024-01" db="EMBL/GenBank/DDBJ databases">
        <title>A draft genome for a cacao thread blight-causing isolate of Paramarasmius palmivorus.</title>
        <authorList>
            <person name="Baruah I.K."/>
            <person name="Bukari Y."/>
            <person name="Amoako-Attah I."/>
            <person name="Meinhardt L.W."/>
            <person name="Bailey B.A."/>
            <person name="Cohen S.P."/>
        </authorList>
    </citation>
    <scope>NUCLEOTIDE SEQUENCE [LARGE SCALE GENOMIC DNA]</scope>
    <source>
        <strain evidence="2 3">GH-12</strain>
    </source>
</reference>
<feature type="region of interest" description="Disordered" evidence="1">
    <location>
        <begin position="454"/>
        <end position="509"/>
    </location>
</feature>
<comment type="caution">
    <text evidence="2">The sequence shown here is derived from an EMBL/GenBank/DDBJ whole genome shotgun (WGS) entry which is preliminary data.</text>
</comment>
<proteinExistence type="predicted"/>
<dbReference type="Proteomes" id="UP001383192">
    <property type="component" value="Unassembled WGS sequence"/>
</dbReference>
<evidence type="ECO:0008006" key="4">
    <source>
        <dbReference type="Google" id="ProtNLM"/>
    </source>
</evidence>
<organism evidence="2 3">
    <name type="scientific">Paramarasmius palmivorus</name>
    <dbReference type="NCBI Taxonomy" id="297713"/>
    <lineage>
        <taxon>Eukaryota</taxon>
        <taxon>Fungi</taxon>
        <taxon>Dikarya</taxon>
        <taxon>Basidiomycota</taxon>
        <taxon>Agaricomycotina</taxon>
        <taxon>Agaricomycetes</taxon>
        <taxon>Agaricomycetidae</taxon>
        <taxon>Agaricales</taxon>
        <taxon>Marasmiineae</taxon>
        <taxon>Marasmiaceae</taxon>
        <taxon>Paramarasmius</taxon>
    </lineage>
</organism>
<feature type="compositionally biased region" description="Basic and acidic residues" evidence="1">
    <location>
        <begin position="183"/>
        <end position="202"/>
    </location>
</feature>
<feature type="compositionally biased region" description="Polar residues" evidence="1">
    <location>
        <begin position="353"/>
        <end position="364"/>
    </location>
</feature>
<feature type="compositionally biased region" description="Acidic residues" evidence="1">
    <location>
        <begin position="72"/>
        <end position="81"/>
    </location>
</feature>
<sequence>MSGSNDLSFSKPEDRPSAPVPIEEGFTYPHASRTYIDPEVISLMPEVYPRQRPPFPASVDDDEALPPKFEMEEVPDDANEDDIVKIEDQNAAAYEEAEDTRMKGWFEEARKRAAEAEERRKQEEKKKREEEEREKKEEEKRIRKEKEAAERKKKEDEIWARAAKRREEEQQQQQRAPPTIEEIQERAEKSRKVAQEKRRAEAASKASSFRASEDKSSEAGTSKKGKSKRKAAEAEDDDIQFVEPPKEPKKRRTGGKASEKTAFEKALENRPEVVFDSDDSEISVDWNDHRYKRVASGKGCSECIDHNKECYAPNPDAVKKGVTGCQGCHLRKSKCSFGVKVTPKSAAIVPDSNPGSQAGDTTASPEVKKKRTRRPRRPEPVEEGTSNSSQDRYALGVSFGSLGARIEKLEEQNAQLLRSNQELLDSNLRLEALVIQLLNGVKAALGLRRQANGDFVPEGSAQEASGSGGRPEEDKEPEGEKDKAKETEDMDIDKDAEGEKEGEDAGAEE</sequence>
<feature type="region of interest" description="Disordered" evidence="1">
    <location>
        <begin position="346"/>
        <end position="394"/>
    </location>
</feature>
<gene>
    <name evidence="2" type="ORF">VNI00_017709</name>
</gene>
<name>A0AAW0B523_9AGAR</name>
<evidence type="ECO:0000256" key="1">
    <source>
        <dbReference type="SAM" id="MobiDB-lite"/>
    </source>
</evidence>
<feature type="region of interest" description="Disordered" evidence="1">
    <location>
        <begin position="111"/>
        <end position="265"/>
    </location>
</feature>
<evidence type="ECO:0000313" key="3">
    <source>
        <dbReference type="Proteomes" id="UP001383192"/>
    </source>
</evidence>
<keyword evidence="3" id="KW-1185">Reference proteome</keyword>
<feature type="compositionally biased region" description="Basic and acidic residues" evidence="1">
    <location>
        <begin position="111"/>
        <end position="169"/>
    </location>
</feature>
<evidence type="ECO:0000313" key="2">
    <source>
        <dbReference type="EMBL" id="KAK7020625.1"/>
    </source>
</evidence>
<accession>A0AAW0B523</accession>
<feature type="compositionally biased region" description="Basic and acidic residues" evidence="1">
    <location>
        <begin position="470"/>
        <end position="499"/>
    </location>
</feature>
<protein>
    <recommendedName>
        <fullName evidence="4">Zn(2)-C6 fungal-type domain-containing protein</fullName>
    </recommendedName>
</protein>
<feature type="region of interest" description="Disordered" evidence="1">
    <location>
        <begin position="50"/>
        <end position="82"/>
    </location>
</feature>
<dbReference type="AlphaFoldDB" id="A0AAW0B523"/>
<feature type="region of interest" description="Disordered" evidence="1">
    <location>
        <begin position="1"/>
        <end position="25"/>
    </location>
</feature>
<feature type="compositionally biased region" description="Acidic residues" evidence="1">
    <location>
        <begin position="500"/>
        <end position="509"/>
    </location>
</feature>